<dbReference type="EMBL" id="JARAKH010000010">
    <property type="protein sequence ID" value="KAK8400497.1"/>
    <property type="molecule type" value="Genomic_DNA"/>
</dbReference>
<organism evidence="2 3">
    <name type="scientific">Scylla paramamosain</name>
    <name type="common">Mud crab</name>
    <dbReference type="NCBI Taxonomy" id="85552"/>
    <lineage>
        <taxon>Eukaryota</taxon>
        <taxon>Metazoa</taxon>
        <taxon>Ecdysozoa</taxon>
        <taxon>Arthropoda</taxon>
        <taxon>Crustacea</taxon>
        <taxon>Multicrustacea</taxon>
        <taxon>Malacostraca</taxon>
        <taxon>Eumalacostraca</taxon>
        <taxon>Eucarida</taxon>
        <taxon>Decapoda</taxon>
        <taxon>Pleocyemata</taxon>
        <taxon>Brachyura</taxon>
        <taxon>Eubrachyura</taxon>
        <taxon>Portunoidea</taxon>
        <taxon>Portunidae</taxon>
        <taxon>Portuninae</taxon>
        <taxon>Scylla</taxon>
    </lineage>
</organism>
<keyword evidence="3" id="KW-1185">Reference proteome</keyword>
<dbReference type="Proteomes" id="UP001487740">
    <property type="component" value="Unassembled WGS sequence"/>
</dbReference>
<accession>A0AAW0UK18</accession>
<evidence type="ECO:0000256" key="1">
    <source>
        <dbReference type="SAM" id="SignalP"/>
    </source>
</evidence>
<proteinExistence type="predicted"/>
<comment type="caution">
    <text evidence="2">The sequence shown here is derived from an EMBL/GenBank/DDBJ whole genome shotgun (WGS) entry which is preliminary data.</text>
</comment>
<feature type="chain" id="PRO_5043362509" description="Attacin C-terminal domain-containing protein" evidence="1">
    <location>
        <begin position="17"/>
        <end position="114"/>
    </location>
</feature>
<sequence length="114" mass="12482">MKPIVVSLLLVTLAGALVAGAPYPEPDLHFFLQDEPDDVTEEESQEDYYVRKKRQFNGGFNVAHTPFGKNYNANLGYNHVFNKGRTSVGGTGFKSWGVGGKSHGFGINFSHSFG</sequence>
<evidence type="ECO:0000313" key="2">
    <source>
        <dbReference type="EMBL" id="KAK8400497.1"/>
    </source>
</evidence>
<protein>
    <recommendedName>
        <fullName evidence="4">Attacin C-terminal domain-containing protein</fullName>
    </recommendedName>
</protein>
<feature type="signal peptide" evidence="1">
    <location>
        <begin position="1"/>
        <end position="16"/>
    </location>
</feature>
<evidence type="ECO:0008006" key="4">
    <source>
        <dbReference type="Google" id="ProtNLM"/>
    </source>
</evidence>
<reference evidence="2 3" key="1">
    <citation type="submission" date="2023-03" db="EMBL/GenBank/DDBJ databases">
        <title>High-quality genome of Scylla paramamosain provides insights in environmental adaptation.</title>
        <authorList>
            <person name="Zhang L."/>
        </authorList>
    </citation>
    <scope>NUCLEOTIDE SEQUENCE [LARGE SCALE GENOMIC DNA]</scope>
    <source>
        <strain evidence="2">LZ_2023a</strain>
        <tissue evidence="2">Muscle</tissue>
    </source>
</reference>
<evidence type="ECO:0000313" key="3">
    <source>
        <dbReference type="Proteomes" id="UP001487740"/>
    </source>
</evidence>
<dbReference type="AlphaFoldDB" id="A0AAW0UK18"/>
<name>A0AAW0UK18_SCYPA</name>
<gene>
    <name evidence="2" type="ORF">O3P69_003277</name>
</gene>
<keyword evidence="1" id="KW-0732">Signal</keyword>